<feature type="signal peptide" evidence="1">
    <location>
        <begin position="1"/>
        <end position="28"/>
    </location>
</feature>
<reference evidence="3 4" key="1">
    <citation type="submission" date="2020-04" db="EMBL/GenBank/DDBJ databases">
        <title>Usitatibacter rugosus gen. nov., sp. nov. and Usitatibacter palustris sp. nov., novel members of Usitatibacteraceae fam. nov. within the order Nitrosomonadales isolated from soil.</title>
        <authorList>
            <person name="Huber K.J."/>
            <person name="Neumann-Schaal M."/>
            <person name="Geppert A."/>
            <person name="Luckner M."/>
            <person name="Wanner G."/>
            <person name="Overmann J."/>
        </authorList>
    </citation>
    <scope>NUCLEOTIDE SEQUENCE [LARGE SCALE GENOMIC DNA]</scope>
    <source>
        <strain evidence="3 4">0125_3</strain>
    </source>
</reference>
<name>A0A6M4GRU9_9PROT</name>
<evidence type="ECO:0000313" key="3">
    <source>
        <dbReference type="EMBL" id="QJR09538.1"/>
    </source>
</evidence>
<evidence type="ECO:0000313" key="4">
    <source>
        <dbReference type="Proteomes" id="UP000501534"/>
    </source>
</evidence>
<keyword evidence="1" id="KW-0732">Signal</keyword>
<proteinExistence type="predicted"/>
<dbReference type="Proteomes" id="UP000501534">
    <property type="component" value="Chromosome"/>
</dbReference>
<feature type="domain" description="DSP-PTPase phosphatase fused to NAD+ Kinase" evidence="2">
    <location>
        <begin position="40"/>
        <end position="142"/>
    </location>
</feature>
<protein>
    <recommendedName>
        <fullName evidence="2">DSP-PTPase phosphatase fused to NAD+ Kinase domain-containing protein</fullName>
    </recommendedName>
</protein>
<gene>
    <name evidence="3" type="ORF">DSM104443_00587</name>
</gene>
<keyword evidence="4" id="KW-1185">Reference proteome</keyword>
<evidence type="ECO:0000256" key="1">
    <source>
        <dbReference type="SAM" id="SignalP"/>
    </source>
</evidence>
<dbReference type="CDD" id="cd14503">
    <property type="entry name" value="PTP-bact"/>
    <property type="match status" value="1"/>
</dbReference>
<accession>A0A6M4GRU9</accession>
<feature type="chain" id="PRO_5026758307" description="DSP-PTPase phosphatase fused to NAD+ Kinase domain-containing protein" evidence="1">
    <location>
        <begin position="29"/>
        <end position="180"/>
    </location>
</feature>
<dbReference type="SUPFAM" id="SSF52799">
    <property type="entry name" value="(Phosphotyrosine protein) phosphatases II"/>
    <property type="match status" value="1"/>
</dbReference>
<dbReference type="KEGG" id="uru:DSM104443_00587"/>
<dbReference type="Gene3D" id="3.90.190.10">
    <property type="entry name" value="Protein tyrosine phosphatase superfamily"/>
    <property type="match status" value="1"/>
</dbReference>
<dbReference type="EMBL" id="CP053069">
    <property type="protein sequence ID" value="QJR09538.1"/>
    <property type="molecule type" value="Genomic_DNA"/>
</dbReference>
<dbReference type="Pfam" id="PF22741">
    <property type="entry name" value="PTP-NADK"/>
    <property type="match status" value="1"/>
</dbReference>
<sequence length="180" mass="19582">MIGAMRPTARALAAAAVFSFVFPAPAQAQKLPNLVEITPRLFTSGQPGADALGDLKAQGFEAVIYLAPPTVSDAVKDEPLILARQGITYVNIPIRFSDPTEADFETFAAVVSSLAPRKVLVHCQVNMRASSMVFLYRAIKLKEPPDAAYKAVAQVWSPHGPWKKLMEAQLRKNGIAFEPY</sequence>
<evidence type="ECO:0000259" key="2">
    <source>
        <dbReference type="Pfam" id="PF22741"/>
    </source>
</evidence>
<dbReference type="InterPro" id="IPR029021">
    <property type="entry name" value="Prot-tyrosine_phosphatase-like"/>
</dbReference>
<dbReference type="InterPro" id="IPR055214">
    <property type="entry name" value="PTP-NADK"/>
</dbReference>
<dbReference type="AlphaFoldDB" id="A0A6M4GRU9"/>
<organism evidence="3 4">
    <name type="scientific">Usitatibacter rugosus</name>
    <dbReference type="NCBI Taxonomy" id="2732067"/>
    <lineage>
        <taxon>Bacteria</taxon>
        <taxon>Pseudomonadati</taxon>
        <taxon>Pseudomonadota</taxon>
        <taxon>Betaproteobacteria</taxon>
        <taxon>Nitrosomonadales</taxon>
        <taxon>Usitatibacteraceae</taxon>
        <taxon>Usitatibacter</taxon>
    </lineage>
</organism>